<organism evidence="1 2">
    <name type="scientific">Mycobacterium kansasii</name>
    <dbReference type="NCBI Taxonomy" id="1768"/>
    <lineage>
        <taxon>Bacteria</taxon>
        <taxon>Bacillati</taxon>
        <taxon>Actinomycetota</taxon>
        <taxon>Actinomycetes</taxon>
        <taxon>Mycobacteriales</taxon>
        <taxon>Mycobacteriaceae</taxon>
        <taxon>Mycobacterium</taxon>
    </lineage>
</organism>
<comment type="caution">
    <text evidence="1">The sequence shown here is derived from an EMBL/GenBank/DDBJ whole genome shotgun (WGS) entry which is preliminary data.</text>
</comment>
<evidence type="ECO:0008006" key="3">
    <source>
        <dbReference type="Google" id="ProtNLM"/>
    </source>
</evidence>
<evidence type="ECO:0000313" key="2">
    <source>
        <dbReference type="Proteomes" id="UP000188532"/>
    </source>
</evidence>
<dbReference type="SUPFAM" id="SSF55469">
    <property type="entry name" value="FMN-dependent nitroreductase-like"/>
    <property type="match status" value="1"/>
</dbReference>
<name>A0A1V3WEN4_MYCKA</name>
<evidence type="ECO:0000313" key="1">
    <source>
        <dbReference type="EMBL" id="OOK65429.1"/>
    </source>
</evidence>
<sequence>MLDFDRLVDLDAVNECVSIALQTPSASNRQGWHLAARH</sequence>
<protein>
    <recommendedName>
        <fullName evidence="3">Nitroreductase</fullName>
    </recommendedName>
</protein>
<dbReference type="EMBL" id="MVBN01000011">
    <property type="protein sequence ID" value="OOK65429.1"/>
    <property type="molecule type" value="Genomic_DNA"/>
</dbReference>
<gene>
    <name evidence="1" type="ORF">BZL29_7796</name>
</gene>
<accession>A0A1V3WEN4</accession>
<dbReference type="GO" id="GO:0016491">
    <property type="term" value="F:oxidoreductase activity"/>
    <property type="evidence" value="ECO:0007669"/>
    <property type="project" value="InterPro"/>
</dbReference>
<proteinExistence type="predicted"/>
<dbReference type="Proteomes" id="UP000188532">
    <property type="component" value="Unassembled WGS sequence"/>
</dbReference>
<dbReference type="InterPro" id="IPR000415">
    <property type="entry name" value="Nitroreductase-like"/>
</dbReference>
<dbReference type="AlphaFoldDB" id="A0A1V3WEN4"/>
<reference evidence="1 2" key="1">
    <citation type="submission" date="2017-02" db="EMBL/GenBank/DDBJ databases">
        <title>Complete genome sequences of Mycobacterium kansasii strains isolated from rhesus macaques.</title>
        <authorList>
            <person name="Panda A."/>
            <person name="Nagaraj S."/>
            <person name="Zhao X."/>
            <person name="Tettelin H."/>
            <person name="Detolla L.J."/>
        </authorList>
    </citation>
    <scope>NUCLEOTIDE SEQUENCE [LARGE SCALE GENOMIC DNA]</scope>
    <source>
        <strain evidence="1 2">11-3469</strain>
    </source>
</reference>